<protein>
    <recommendedName>
        <fullName evidence="2">VWFA domain-containing protein</fullName>
    </recommendedName>
</protein>
<dbReference type="InterPro" id="IPR002035">
    <property type="entry name" value="VWF_A"/>
</dbReference>
<dbReference type="Proteomes" id="UP001318860">
    <property type="component" value="Unassembled WGS sequence"/>
</dbReference>
<evidence type="ECO:0000313" key="3">
    <source>
        <dbReference type="EMBL" id="KAK6152033.1"/>
    </source>
</evidence>
<evidence type="ECO:0000313" key="4">
    <source>
        <dbReference type="Proteomes" id="UP001318860"/>
    </source>
</evidence>
<accession>A0ABR0WX30</accession>
<dbReference type="PANTHER" id="PTHR46503:SF1">
    <property type="entry name" value="INTER-ALPHA-TRYPSIN INHIBITOR HEAVY CHAIN-LIKE PROTEIN"/>
    <property type="match status" value="1"/>
</dbReference>
<organism evidence="3 4">
    <name type="scientific">Rehmannia glutinosa</name>
    <name type="common">Chinese foxglove</name>
    <dbReference type="NCBI Taxonomy" id="99300"/>
    <lineage>
        <taxon>Eukaryota</taxon>
        <taxon>Viridiplantae</taxon>
        <taxon>Streptophyta</taxon>
        <taxon>Embryophyta</taxon>
        <taxon>Tracheophyta</taxon>
        <taxon>Spermatophyta</taxon>
        <taxon>Magnoliopsida</taxon>
        <taxon>eudicotyledons</taxon>
        <taxon>Gunneridae</taxon>
        <taxon>Pentapetalae</taxon>
        <taxon>asterids</taxon>
        <taxon>lamiids</taxon>
        <taxon>Lamiales</taxon>
        <taxon>Orobanchaceae</taxon>
        <taxon>Rehmannieae</taxon>
        <taxon>Rehmannia</taxon>
    </lineage>
</organism>
<gene>
    <name evidence="3" type="ORF">DH2020_014668</name>
</gene>
<sequence>MAEDFEAAVEDGLRLSRRIYFGKDRAVAPPPKPPLAMERSAGHSYLPACPMLYAVIGNPEIVDNPDVPSYQPHVHGRCDPPALIPLQMNGISLDVDCYLDTAFVTVSASWRVHCVMSSRSCDCRLAVPMGEQGSILGVEVEVPRKSYCTQLIAVENESSTEKIDGGTNISVKLRWSQKLMYHDGQFTLNIPFNFPEYVIPAGKKITKHEKIQLNVNSGSGTEIFCKTMSHPLKERLRQAGKLGFLYESDVLSWSSSDFEFTYTTSSIDTYGTVLLNPPSLLDVDRREMFCCYLFPGKKQSGKIGLYFEFKALPEISLHAINKHDYRSKTRLVMVFRREVVFVVDISGSMKGKPLEDTKKALFAELAKLDPDDLFNVIAFNGETYLFSSSLEPASAAAIENATQWIILNFVAGGGTNILHPLNQNLLFTCQAIEMLSDSRNSIPIIFLITDGSVEDERQICDIVKSQLTNRKNVSPRIYTLGIGIFCNHYFLRMLAILGRGHHNAAVDVDSIEVQLGRLFARASSIFLADIAFENVDEIDDLEVIPSGIPDLSSGSPLILSGRYRGTFPETLKVKGILPDMSIYSVDLKVEDAKETPVRKMLAKQEIELLTTEAWYSDNKELKEKVLLIANMSVQNAIFSEYTHVILLETERGKISADSATVTKVSSKDDHNKKEESKPQKILLLHNTGLGFGNLSATAENISPGVGVAKLPEAAEVVILVAVVYAAVEKMVMGKLSHASGDLHALRDSKRRPRQTSTLREPPESLDEGVATRILESRC</sequence>
<dbReference type="EMBL" id="JABTTQ020000007">
    <property type="protein sequence ID" value="KAK6152033.1"/>
    <property type="molecule type" value="Genomic_DNA"/>
</dbReference>
<dbReference type="Gene3D" id="3.40.50.410">
    <property type="entry name" value="von Willebrand factor, type A domain"/>
    <property type="match status" value="1"/>
</dbReference>
<feature type="domain" description="VWFA" evidence="2">
    <location>
        <begin position="338"/>
        <end position="522"/>
    </location>
</feature>
<reference evidence="3 4" key="1">
    <citation type="journal article" date="2021" name="Comput. Struct. Biotechnol. J.">
        <title>De novo genome assembly of the potent medicinal plant Rehmannia glutinosa using nanopore technology.</title>
        <authorList>
            <person name="Ma L."/>
            <person name="Dong C."/>
            <person name="Song C."/>
            <person name="Wang X."/>
            <person name="Zheng X."/>
            <person name="Niu Y."/>
            <person name="Chen S."/>
            <person name="Feng W."/>
        </authorList>
    </citation>
    <scope>NUCLEOTIDE SEQUENCE [LARGE SCALE GENOMIC DNA]</scope>
    <source>
        <strain evidence="3">DH-2019</strain>
    </source>
</reference>
<dbReference type="InterPro" id="IPR036465">
    <property type="entry name" value="vWFA_dom_sf"/>
</dbReference>
<name>A0ABR0WX30_REHGL</name>
<evidence type="ECO:0000256" key="1">
    <source>
        <dbReference type="SAM" id="MobiDB-lite"/>
    </source>
</evidence>
<dbReference type="SUPFAM" id="SSF53300">
    <property type="entry name" value="vWA-like"/>
    <property type="match status" value="1"/>
</dbReference>
<feature type="region of interest" description="Disordered" evidence="1">
    <location>
        <begin position="741"/>
        <end position="766"/>
    </location>
</feature>
<proteinExistence type="predicted"/>
<keyword evidence="4" id="KW-1185">Reference proteome</keyword>
<dbReference type="SMART" id="SM00327">
    <property type="entry name" value="VWA"/>
    <property type="match status" value="1"/>
</dbReference>
<dbReference type="Pfam" id="PF13768">
    <property type="entry name" value="VWA_3"/>
    <property type="match status" value="1"/>
</dbReference>
<evidence type="ECO:0000259" key="2">
    <source>
        <dbReference type="PROSITE" id="PS50234"/>
    </source>
</evidence>
<dbReference type="PANTHER" id="PTHR46503">
    <property type="entry name" value="INTER-ALPHA-TRYPSIN INHIBITOR HEAVY CHAIN-LIKE PROTEIN"/>
    <property type="match status" value="1"/>
</dbReference>
<comment type="caution">
    <text evidence="3">The sequence shown here is derived from an EMBL/GenBank/DDBJ whole genome shotgun (WGS) entry which is preliminary data.</text>
</comment>
<dbReference type="PROSITE" id="PS50234">
    <property type="entry name" value="VWFA"/>
    <property type="match status" value="1"/>
</dbReference>